<proteinExistence type="predicted"/>
<dbReference type="InterPro" id="IPR023198">
    <property type="entry name" value="PGP-like_dom2"/>
</dbReference>
<dbReference type="PANTHER" id="PTHR43434">
    <property type="entry name" value="PHOSPHOGLYCOLATE PHOSPHATASE"/>
    <property type="match status" value="1"/>
</dbReference>
<dbReference type="GO" id="GO:0006281">
    <property type="term" value="P:DNA repair"/>
    <property type="evidence" value="ECO:0007669"/>
    <property type="project" value="TreeGrafter"/>
</dbReference>
<accession>A0A7V4E6H8</accession>
<name>A0A7V4E6H8_UNCW3</name>
<organism evidence="1">
    <name type="scientific">candidate division WOR-3 bacterium</name>
    <dbReference type="NCBI Taxonomy" id="2052148"/>
    <lineage>
        <taxon>Bacteria</taxon>
        <taxon>Bacteria division WOR-3</taxon>
    </lineage>
</organism>
<dbReference type="SFLD" id="SFLDS00003">
    <property type="entry name" value="Haloacid_Dehalogenase"/>
    <property type="match status" value="1"/>
</dbReference>
<sequence length="230" mass="26158">MIFVLFDIDGTLIHSGGAGAKALNLAFKERYGIDEAMSVVNPHGQTDVAIVEEIFRKKLHRVPDDREIQQILENYLFYLKEEVWRAEKYRVLEGVVETLEVLYSSKDFFLGLATGNIEKGARIKLERGDLNKYFLCGGFGSDHRERWQIVKKAYERCLEYTGKIPSSVYVVGDTPLDVEAGKKAGFKTVGVATSIYNIEDLKRSGADFVINNMFELLTILEKDEMLFLKK</sequence>
<dbReference type="PANTHER" id="PTHR43434:SF1">
    <property type="entry name" value="PHOSPHOGLYCOLATE PHOSPHATASE"/>
    <property type="match status" value="1"/>
</dbReference>
<dbReference type="InterPro" id="IPR006439">
    <property type="entry name" value="HAD-SF_hydro_IA"/>
</dbReference>
<dbReference type="Gene3D" id="1.10.150.240">
    <property type="entry name" value="Putative phosphatase, domain 2"/>
    <property type="match status" value="1"/>
</dbReference>
<dbReference type="EMBL" id="DTDJ01000051">
    <property type="protein sequence ID" value="HGL18374.1"/>
    <property type="molecule type" value="Genomic_DNA"/>
</dbReference>
<dbReference type="GO" id="GO:0005829">
    <property type="term" value="C:cytosol"/>
    <property type="evidence" value="ECO:0007669"/>
    <property type="project" value="TreeGrafter"/>
</dbReference>
<dbReference type="Gene3D" id="3.40.50.1000">
    <property type="entry name" value="HAD superfamily/HAD-like"/>
    <property type="match status" value="1"/>
</dbReference>
<dbReference type="GO" id="GO:0008967">
    <property type="term" value="F:phosphoglycolate phosphatase activity"/>
    <property type="evidence" value="ECO:0007669"/>
    <property type="project" value="TreeGrafter"/>
</dbReference>
<protein>
    <submittedName>
        <fullName evidence="1">HAD family hydrolase</fullName>
    </submittedName>
</protein>
<dbReference type="InterPro" id="IPR023214">
    <property type="entry name" value="HAD_sf"/>
</dbReference>
<dbReference type="Pfam" id="PF13419">
    <property type="entry name" value="HAD_2"/>
    <property type="match status" value="1"/>
</dbReference>
<dbReference type="InterPro" id="IPR036412">
    <property type="entry name" value="HAD-like_sf"/>
</dbReference>
<dbReference type="SFLD" id="SFLDG01129">
    <property type="entry name" value="C1.5:_HAD__Beta-PGM__Phosphata"/>
    <property type="match status" value="1"/>
</dbReference>
<dbReference type="InterPro" id="IPR041492">
    <property type="entry name" value="HAD_2"/>
</dbReference>
<dbReference type="SUPFAM" id="SSF56784">
    <property type="entry name" value="HAD-like"/>
    <property type="match status" value="1"/>
</dbReference>
<keyword evidence="1" id="KW-0378">Hydrolase</keyword>
<evidence type="ECO:0000313" key="1">
    <source>
        <dbReference type="EMBL" id="HGL18374.1"/>
    </source>
</evidence>
<dbReference type="NCBIfam" id="TIGR01549">
    <property type="entry name" value="HAD-SF-IA-v1"/>
    <property type="match status" value="1"/>
</dbReference>
<reference evidence="1" key="1">
    <citation type="journal article" date="2020" name="mSystems">
        <title>Genome- and Community-Level Interaction Insights into Carbon Utilization and Element Cycling Functions of Hydrothermarchaeota in Hydrothermal Sediment.</title>
        <authorList>
            <person name="Zhou Z."/>
            <person name="Liu Y."/>
            <person name="Xu W."/>
            <person name="Pan J."/>
            <person name="Luo Z.H."/>
            <person name="Li M."/>
        </authorList>
    </citation>
    <scope>NUCLEOTIDE SEQUENCE [LARGE SCALE GENOMIC DNA]</scope>
    <source>
        <strain evidence="1">SpSt-69</strain>
    </source>
</reference>
<gene>
    <name evidence="1" type="ORF">ENU66_08610</name>
</gene>
<comment type="caution">
    <text evidence="1">The sequence shown here is derived from an EMBL/GenBank/DDBJ whole genome shotgun (WGS) entry which is preliminary data.</text>
</comment>
<dbReference type="AlphaFoldDB" id="A0A7V4E6H8"/>
<dbReference type="InterPro" id="IPR050155">
    <property type="entry name" value="HAD-like_hydrolase_sf"/>
</dbReference>